<dbReference type="Pfam" id="PF25375">
    <property type="entry name" value="Lin-15B"/>
    <property type="match status" value="4"/>
</dbReference>
<evidence type="ECO:0000259" key="2">
    <source>
        <dbReference type="Pfam" id="PF25375"/>
    </source>
</evidence>
<evidence type="ECO:0000256" key="1">
    <source>
        <dbReference type="SAM" id="MobiDB-lite"/>
    </source>
</evidence>
<feature type="domain" description="Lin-15A/B-like" evidence="2">
    <location>
        <begin position="446"/>
        <end position="558"/>
    </location>
</feature>
<dbReference type="EMBL" id="PDUG01000005">
    <property type="protein sequence ID" value="PIC29603.1"/>
    <property type="molecule type" value="Genomic_DNA"/>
</dbReference>
<gene>
    <name evidence="3" type="primary">Cnig_chr_V.g21130</name>
    <name evidence="3" type="ORF">B9Z55_021130</name>
</gene>
<accession>A0A2G5TQT2</accession>
<dbReference type="AlphaFoldDB" id="A0A2G5TQT2"/>
<dbReference type="GO" id="GO:0040027">
    <property type="term" value="P:negative regulation of vulval development"/>
    <property type="evidence" value="ECO:0007669"/>
    <property type="project" value="InterPro"/>
</dbReference>
<sequence>MEEDELNQPTSSESCSNFQNSGEFGIQDEGANTMEENNRDTSEQIAMVKPGAEVQYMPADTPLKNVMAQFMETETSSESTKKRRKIVLRRVVKRKAEQSEDSDDSRMLISTPYATSSGLSKNEQRFQEFLAFDSQNLKRKKVEQSGTSPATSSMKSTSSGNSESLFYSSATLSDPFGHSLMLGTSSEKQNSEASPGTSTNAEQSSEFSCGTSPSETKTEKQKPEKFRPAEYPSFKILEETRKSGESESPELQFEYPETEEELESEPIRDEQCSSEAEQCPMSSTSSGIRDEQSSPEIETDLSLDTTKCPICNQPKSIIDLVPLVGKYEKLVVLIPWVIDGLPIEKAIALLNSEEFHFVCPEHPKSTVSKYLEYLNVSSIEELEKINIGPKNSLTIIAQSISRLFSIGLKRTIFKFCEKFESQESYNQFVMEELERRENEEFRDQMKCVVCRKEEAEDLRKLGDSEEKLIFLSAFLDKITVETARSICKSNGAFRACDSHFDDIFKRTFQILPVSRIVDIKQCSIKECDPWMGNVRRLRSDITSNQYLDLLQGFCAKNGAADIIETTSENVKNSVSRKCENEVRKSGETQIQMANSEKCVICQKVKIRPLFRKTQTFIERLIVLTGWILTDKKAEIRAMSLLNEQISFVCWSHFTEFSGRILDELCIKNRNELSTCYRFLVKKLMKTVNILAPYMKKDEFLNEFELWLKASSNWCKPNSNFQFDKQVICSFCIKKKNEPMKRVDSREDKLILMIASVLDKRFEMDIAISFVRSQKECFICFQHFQSSIDRIFQFLSIQQMYQLSMCRQDLMQNLMVIVHKLNGEVRITTNEFRQIMSDFYENHCRRMNPLPKCPTRPHIRK</sequence>
<protein>
    <recommendedName>
        <fullName evidence="2">Lin-15A/B-like domain-containing protein</fullName>
    </recommendedName>
</protein>
<feature type="compositionally biased region" description="Low complexity" evidence="1">
    <location>
        <begin position="147"/>
        <end position="164"/>
    </location>
</feature>
<feature type="compositionally biased region" description="Basic and acidic residues" evidence="1">
    <location>
        <begin position="236"/>
        <end position="245"/>
    </location>
</feature>
<feature type="compositionally biased region" description="Polar residues" evidence="1">
    <location>
        <begin position="182"/>
        <end position="215"/>
    </location>
</feature>
<evidence type="ECO:0000313" key="3">
    <source>
        <dbReference type="EMBL" id="PIC29603.1"/>
    </source>
</evidence>
<dbReference type="InterPro" id="IPR040129">
    <property type="entry name" value="Lin-15B-like"/>
</dbReference>
<feature type="region of interest" description="Disordered" evidence="1">
    <location>
        <begin position="93"/>
        <end position="120"/>
    </location>
</feature>
<dbReference type="PANTHER" id="PTHR22716">
    <property type="entry name" value="ETS CLASS TRANSCRIPTION FACTOR-RELATED-RELATED"/>
    <property type="match status" value="1"/>
</dbReference>
<feature type="domain" description="Lin-15A/B-like" evidence="2">
    <location>
        <begin position="727"/>
        <end position="842"/>
    </location>
</feature>
<evidence type="ECO:0000313" key="4">
    <source>
        <dbReference type="Proteomes" id="UP000230233"/>
    </source>
</evidence>
<organism evidence="3 4">
    <name type="scientific">Caenorhabditis nigoni</name>
    <dbReference type="NCBI Taxonomy" id="1611254"/>
    <lineage>
        <taxon>Eukaryota</taxon>
        <taxon>Metazoa</taxon>
        <taxon>Ecdysozoa</taxon>
        <taxon>Nematoda</taxon>
        <taxon>Chromadorea</taxon>
        <taxon>Rhabditida</taxon>
        <taxon>Rhabditina</taxon>
        <taxon>Rhabditomorpha</taxon>
        <taxon>Rhabditoidea</taxon>
        <taxon>Rhabditidae</taxon>
        <taxon>Peloderinae</taxon>
        <taxon>Caenorhabditis</taxon>
    </lineage>
</organism>
<feature type="region of interest" description="Disordered" evidence="1">
    <location>
        <begin position="132"/>
        <end position="298"/>
    </location>
</feature>
<feature type="compositionally biased region" description="Basic and acidic residues" evidence="1">
    <location>
        <begin position="216"/>
        <end position="228"/>
    </location>
</feature>
<feature type="compositionally biased region" description="Polar residues" evidence="1">
    <location>
        <begin position="273"/>
        <end position="287"/>
    </location>
</feature>
<feature type="domain" description="Lin-15A/B-like" evidence="2">
    <location>
        <begin position="306"/>
        <end position="422"/>
    </location>
</feature>
<dbReference type="Proteomes" id="UP000230233">
    <property type="component" value="Chromosome V"/>
</dbReference>
<feature type="compositionally biased region" description="Polar residues" evidence="1">
    <location>
        <begin position="7"/>
        <end position="22"/>
    </location>
</feature>
<dbReference type="InterPro" id="IPR057432">
    <property type="entry name" value="Lin-15A/B-like_dom"/>
</dbReference>
<dbReference type="STRING" id="1611254.A0A2G5TQT2"/>
<name>A0A2G5TQT2_9PELO</name>
<feature type="domain" description="Lin-15A/B-like" evidence="2">
    <location>
        <begin position="596"/>
        <end position="704"/>
    </location>
</feature>
<keyword evidence="4" id="KW-1185">Reference proteome</keyword>
<feature type="region of interest" description="Disordered" evidence="1">
    <location>
        <begin position="1"/>
        <end position="44"/>
    </location>
</feature>
<reference evidence="4" key="1">
    <citation type="submission" date="2017-10" db="EMBL/GenBank/DDBJ databases">
        <title>Rapid genome shrinkage in a self-fertile nematode reveals novel sperm competition proteins.</title>
        <authorList>
            <person name="Yin D."/>
            <person name="Schwarz E.M."/>
            <person name="Thomas C.G."/>
            <person name="Felde R.L."/>
            <person name="Korf I.F."/>
            <person name="Cutter A.D."/>
            <person name="Schartner C.M."/>
            <person name="Ralston E.J."/>
            <person name="Meyer B.J."/>
            <person name="Haag E.S."/>
        </authorList>
    </citation>
    <scope>NUCLEOTIDE SEQUENCE [LARGE SCALE GENOMIC DNA]</scope>
    <source>
        <strain evidence="4">JU1422</strain>
    </source>
</reference>
<comment type="caution">
    <text evidence="3">The sequence shown here is derived from an EMBL/GenBank/DDBJ whole genome shotgun (WGS) entry which is preliminary data.</text>
</comment>
<proteinExistence type="predicted"/>
<dbReference type="PANTHER" id="PTHR22716:SF1">
    <property type="entry name" value="ETS CLASS TRANSCRIPTION FACTOR-RELATED"/>
    <property type="match status" value="1"/>
</dbReference>